<organism evidence="2 3">
    <name type="scientific">Thermococcus gorgonarius</name>
    <dbReference type="NCBI Taxonomy" id="71997"/>
    <lineage>
        <taxon>Archaea</taxon>
        <taxon>Methanobacteriati</taxon>
        <taxon>Methanobacteriota</taxon>
        <taxon>Thermococci</taxon>
        <taxon>Thermococcales</taxon>
        <taxon>Thermococcaceae</taxon>
        <taxon>Thermococcus</taxon>
    </lineage>
</organism>
<feature type="transmembrane region" description="Helical" evidence="1">
    <location>
        <begin position="187"/>
        <end position="211"/>
    </location>
</feature>
<dbReference type="Proteomes" id="UP000250134">
    <property type="component" value="Chromosome"/>
</dbReference>
<dbReference type="AlphaFoldDB" id="A0A2Z2M8B9"/>
<feature type="transmembrane region" description="Helical" evidence="1">
    <location>
        <begin position="126"/>
        <end position="147"/>
    </location>
</feature>
<reference evidence="2 3" key="1">
    <citation type="submission" date="2016-03" db="EMBL/GenBank/DDBJ databases">
        <title>Complete genome sequence of Thermococcus gorgonarius.</title>
        <authorList>
            <person name="Oger P.M."/>
        </authorList>
    </citation>
    <scope>NUCLEOTIDE SEQUENCE [LARGE SCALE GENOMIC DNA]</scope>
    <source>
        <strain evidence="2 3">W-12</strain>
    </source>
</reference>
<feature type="transmembrane region" description="Helical" evidence="1">
    <location>
        <begin position="20"/>
        <end position="46"/>
    </location>
</feature>
<keyword evidence="1" id="KW-0812">Transmembrane</keyword>
<name>A0A2Z2M8B9_THEGO</name>
<keyword evidence="1" id="KW-0472">Membrane</keyword>
<protein>
    <submittedName>
        <fullName evidence="2">Uncharacterized protein</fullName>
    </submittedName>
</protein>
<proteinExistence type="predicted"/>
<feature type="transmembrane region" description="Helical" evidence="1">
    <location>
        <begin position="84"/>
        <end position="105"/>
    </location>
</feature>
<dbReference type="EMBL" id="CP014855">
    <property type="protein sequence ID" value="ASJ00705.1"/>
    <property type="molecule type" value="Genomic_DNA"/>
</dbReference>
<accession>A0A2Z2M8B9</accession>
<sequence>MSGSAELKPIRPVSRKLKALFIVASLVSAALSLLVVAAVFTPIAVYRGYVADGTVSLVRSSLKVYSAPAILRPLESLRMVSVPLIALSLASVILSIRAAIGFLRARPREVKGAFHGNPVYDYLRHVETLVLASAAAVLSFTLLIALVRVTVGDILPAIPLGSCIETQAGRLCLNSTEVSFSWVHRIYFYRGILVLAVPTIILLLTAITALLTIRSLDRYLKYVQSVKENASNLHTADQAPDQTS</sequence>
<keyword evidence="1" id="KW-1133">Transmembrane helix</keyword>
<dbReference type="KEGG" id="tgg:A3K92_04050"/>
<keyword evidence="3" id="KW-1185">Reference proteome</keyword>
<evidence type="ECO:0000256" key="1">
    <source>
        <dbReference type="SAM" id="Phobius"/>
    </source>
</evidence>
<evidence type="ECO:0000313" key="3">
    <source>
        <dbReference type="Proteomes" id="UP000250134"/>
    </source>
</evidence>
<gene>
    <name evidence="2" type="ORF">A3K92_04050</name>
</gene>
<evidence type="ECO:0000313" key="2">
    <source>
        <dbReference type="EMBL" id="ASJ00705.1"/>
    </source>
</evidence>